<dbReference type="Proteomes" id="UP001140949">
    <property type="component" value="Unassembled WGS sequence"/>
</dbReference>
<comment type="caution">
    <text evidence="2">The sequence shown here is derived from an EMBL/GenBank/DDBJ whole genome shotgun (WGS) entry which is preliminary data.</text>
</comment>
<evidence type="ECO:0000313" key="3">
    <source>
        <dbReference type="Proteomes" id="UP001140949"/>
    </source>
</evidence>
<dbReference type="GO" id="GO:0003723">
    <property type="term" value="F:RNA binding"/>
    <property type="evidence" value="ECO:0007669"/>
    <property type="project" value="InterPro"/>
</dbReference>
<dbReference type="InterPro" id="IPR002885">
    <property type="entry name" value="PPR_rpt"/>
</dbReference>
<evidence type="ECO:0000313" key="2">
    <source>
        <dbReference type="EMBL" id="KAJ6840558.1"/>
    </source>
</evidence>
<organism evidence="2 3">
    <name type="scientific">Iris pallida</name>
    <name type="common">Sweet iris</name>
    <dbReference type="NCBI Taxonomy" id="29817"/>
    <lineage>
        <taxon>Eukaryota</taxon>
        <taxon>Viridiplantae</taxon>
        <taxon>Streptophyta</taxon>
        <taxon>Embryophyta</taxon>
        <taxon>Tracheophyta</taxon>
        <taxon>Spermatophyta</taxon>
        <taxon>Magnoliopsida</taxon>
        <taxon>Liliopsida</taxon>
        <taxon>Asparagales</taxon>
        <taxon>Iridaceae</taxon>
        <taxon>Iridoideae</taxon>
        <taxon>Irideae</taxon>
        <taxon>Iris</taxon>
    </lineage>
</organism>
<dbReference type="PANTHER" id="PTHR47926">
    <property type="entry name" value="PENTATRICOPEPTIDE REPEAT-CONTAINING PROTEIN"/>
    <property type="match status" value="1"/>
</dbReference>
<proteinExistence type="predicted"/>
<protein>
    <submittedName>
        <fullName evidence="2">Pentatricopeptide repeat-containing protein, mitochondrial</fullName>
    </submittedName>
</protein>
<dbReference type="InterPro" id="IPR046960">
    <property type="entry name" value="PPR_At4g14850-like_plant"/>
</dbReference>
<dbReference type="Gene3D" id="1.25.40.10">
    <property type="entry name" value="Tetratricopeptide repeat domain"/>
    <property type="match status" value="1"/>
</dbReference>
<dbReference type="EMBL" id="JANAVB010009398">
    <property type="protein sequence ID" value="KAJ6840558.1"/>
    <property type="molecule type" value="Genomic_DNA"/>
</dbReference>
<sequence>MKISDFFSPSSAYFGLQFPMHAPLLPLTPKPTKPASSILVALLLRTGLDVPPALLSPSPPDPSPLNAALSAFARNNFPSLALRTFSLLHRLALPLDSYSLCTSLSASTKLPLPPAKQIHAIAHKSAHIHNVFVCGALLHSYSTNADSLRDARRLFDETPVRNTVCANTLLYGYVHRGLWAQGLSLVQAMQQASRLRPDDLTLSCVLRISGEAAAVEIGRQAHGYLIRSSRGGTGRDVVLLSCLVEMYGRCGLAGKARLVFETGGVVEGGKEREGCRSLDFDAECLRTEWAVR</sequence>
<dbReference type="AlphaFoldDB" id="A0AAX6HIN8"/>
<keyword evidence="3" id="KW-1185">Reference proteome</keyword>
<gene>
    <name evidence="2" type="ORF">M6B38_310210</name>
</gene>
<dbReference type="Pfam" id="PF01535">
    <property type="entry name" value="PPR"/>
    <property type="match status" value="1"/>
</dbReference>
<reference evidence="2" key="2">
    <citation type="submission" date="2023-04" db="EMBL/GenBank/DDBJ databases">
        <authorList>
            <person name="Bruccoleri R.E."/>
            <person name="Oakeley E.J."/>
            <person name="Faust A.-M."/>
            <person name="Dessus-Babus S."/>
            <person name="Altorfer M."/>
            <person name="Burckhardt D."/>
            <person name="Oertli M."/>
            <person name="Naumann U."/>
            <person name="Petersen F."/>
            <person name="Wong J."/>
        </authorList>
    </citation>
    <scope>NUCLEOTIDE SEQUENCE</scope>
    <source>
        <strain evidence="2">GSM-AAB239-AS_SAM_17_03QT</strain>
        <tissue evidence="2">Leaf</tissue>
    </source>
</reference>
<evidence type="ECO:0000256" key="1">
    <source>
        <dbReference type="ARBA" id="ARBA00022737"/>
    </source>
</evidence>
<reference evidence="2" key="1">
    <citation type="journal article" date="2023" name="GigaByte">
        <title>Genome assembly of the bearded iris, Iris pallida Lam.</title>
        <authorList>
            <person name="Bruccoleri R.E."/>
            <person name="Oakeley E.J."/>
            <person name="Faust A.M.E."/>
            <person name="Altorfer M."/>
            <person name="Dessus-Babus S."/>
            <person name="Burckhardt D."/>
            <person name="Oertli M."/>
            <person name="Naumann U."/>
            <person name="Petersen F."/>
            <person name="Wong J."/>
        </authorList>
    </citation>
    <scope>NUCLEOTIDE SEQUENCE</scope>
    <source>
        <strain evidence="2">GSM-AAB239-AS_SAM_17_03QT</strain>
    </source>
</reference>
<keyword evidence="1" id="KW-0677">Repeat</keyword>
<accession>A0AAX6HIN8</accession>
<dbReference type="GO" id="GO:0009451">
    <property type="term" value="P:RNA modification"/>
    <property type="evidence" value="ECO:0007669"/>
    <property type="project" value="InterPro"/>
</dbReference>
<dbReference type="InterPro" id="IPR011990">
    <property type="entry name" value="TPR-like_helical_dom_sf"/>
</dbReference>
<name>A0AAX6HIN8_IRIPA</name>